<dbReference type="EMBL" id="CP014869">
    <property type="protein sequence ID" value="AMT94267.1"/>
    <property type="molecule type" value="Genomic_DNA"/>
</dbReference>
<reference evidence="2" key="1">
    <citation type="submission" date="2016-03" db="EMBL/GenBank/DDBJ databases">
        <authorList>
            <person name="Ploux O."/>
        </authorList>
    </citation>
    <scope>NUCLEOTIDE SEQUENCE [LARGE SCALE GENOMIC DNA]</scope>
    <source>
        <strain evidence="2">BS258</strain>
    </source>
</reference>
<protein>
    <submittedName>
        <fullName evidence="1">Uncharacterized protein</fullName>
    </submittedName>
</protein>
<accession>A0A142NNA7</accession>
<dbReference type="KEGG" id="bly:A2T55_11170"/>
<gene>
    <name evidence="1" type="ORF">A2T55_11170</name>
</gene>
<name>A0A142NNA7_BRELN</name>
<evidence type="ECO:0000313" key="1">
    <source>
        <dbReference type="EMBL" id="AMT94267.1"/>
    </source>
</evidence>
<organism evidence="1 2">
    <name type="scientific">Brevibacterium linens</name>
    <dbReference type="NCBI Taxonomy" id="1703"/>
    <lineage>
        <taxon>Bacteria</taxon>
        <taxon>Bacillati</taxon>
        <taxon>Actinomycetota</taxon>
        <taxon>Actinomycetes</taxon>
        <taxon>Micrococcales</taxon>
        <taxon>Brevibacteriaceae</taxon>
        <taxon>Brevibacterium</taxon>
    </lineage>
</organism>
<dbReference type="Pfam" id="PF13289">
    <property type="entry name" value="SIR2_2"/>
    <property type="match status" value="1"/>
</dbReference>
<proteinExistence type="predicted"/>
<dbReference type="AlphaFoldDB" id="A0A142NNA7"/>
<sequence length="521" mass="55631">MITTSRPPVSANGPAPHVFVTRGDLTNVACDAWMVPTDLTLSVRPYWTEGNPALVEAIKKFSDESFLAGNTHASAVERWAVAGPIPVFAAVPFFGFDDASEFASIIDSFAEEAARAVAESGRGESRPFPLLAMPVIGSGGGGGAEVLGDLIRLVLDAAERAAARHLVDIVIVVRSAAQMGLAQRIRRESSGNRWNELPADLKQTANELAADCVSGNVVPFLGAGISISAGAPSWPALVSQLTTEVADQLTDAERSSLAAKGPLDQAEILKNLYPSPEAFNKAVADLVNKTSYGLAPTLIANLPLDQAITLNYDELFELASEDAGHKCAVIPGEESSEASRWLLKMHGQVSDASSIVLTRSDYLGFDANRNVLAALVKASLVTKRLVFIGFGLGDDHFHQILHDVREVSPESISRRAIALTLKDDSLEQKAWKNKITLQPMSPHGTDTATAGRTLEIFLDYLLMLSTDSREYLLDPAFDSQLTDPEHRLKELISAVHALNLESDDPTVAAAAAAIGRFGTSS</sequence>
<dbReference type="InterPro" id="IPR029035">
    <property type="entry name" value="DHS-like_NAD/FAD-binding_dom"/>
</dbReference>
<dbReference type="Proteomes" id="UP000075950">
    <property type="component" value="Chromosome"/>
</dbReference>
<dbReference type="SUPFAM" id="SSF52467">
    <property type="entry name" value="DHS-like NAD/FAD-binding domain"/>
    <property type="match status" value="1"/>
</dbReference>
<evidence type="ECO:0000313" key="2">
    <source>
        <dbReference type="Proteomes" id="UP000075950"/>
    </source>
</evidence>